<accession>A0ABV6LR23</accession>
<keyword evidence="1" id="KW-1133">Transmembrane helix</keyword>
<dbReference type="EMBL" id="JBHLTP010000012">
    <property type="protein sequence ID" value="MFC0524859.1"/>
    <property type="molecule type" value="Genomic_DNA"/>
</dbReference>
<keyword evidence="4" id="KW-1185">Reference proteome</keyword>
<feature type="transmembrane region" description="Helical" evidence="1">
    <location>
        <begin position="252"/>
        <end position="273"/>
    </location>
</feature>
<name>A0ABV6LR23_9BACI</name>
<feature type="transmembrane region" description="Helical" evidence="1">
    <location>
        <begin position="77"/>
        <end position="98"/>
    </location>
</feature>
<gene>
    <name evidence="3" type="ORF">ACFFGV_14870</name>
</gene>
<sequence length="283" mass="30298">MDSVVSTKQRAKRSGKQASQDVKPWIRASARFGYAAKGSVYMLLGILSFMAAIGVGGKTTGTKGAFAALAQKPFGNILIWIAGIGLVGYVLWRVIQIIKNPEHKGVMPRIGFFISGILYSSLAIKAFSIVLGSGSGNSSSDGSKQTLTAKVLSQPFGKWVIASIGIGVIIYGMSELYRGITEKYKKQFKYGEMNSSEKSAVNKTGKIGLTARGIVFGIIGYFFIQIAITSSSNKSQQIGIDGALSKLAEQPFGQWLLGIVSVGLVLFGIFQILKAKNRHVKVS</sequence>
<dbReference type="InterPro" id="IPR009597">
    <property type="entry name" value="DUF1206"/>
</dbReference>
<keyword evidence="1" id="KW-0472">Membrane</keyword>
<evidence type="ECO:0000259" key="2">
    <source>
        <dbReference type="Pfam" id="PF06724"/>
    </source>
</evidence>
<protein>
    <submittedName>
        <fullName evidence="3">DUF1206 domain-containing protein</fullName>
    </submittedName>
</protein>
<feature type="transmembrane region" description="Helical" evidence="1">
    <location>
        <begin position="40"/>
        <end position="57"/>
    </location>
</feature>
<feature type="domain" description="DUF1206" evidence="2">
    <location>
        <begin position="207"/>
        <end position="276"/>
    </location>
</feature>
<evidence type="ECO:0000256" key="1">
    <source>
        <dbReference type="SAM" id="Phobius"/>
    </source>
</evidence>
<reference evidence="3 4" key="1">
    <citation type="submission" date="2024-09" db="EMBL/GenBank/DDBJ databases">
        <authorList>
            <person name="Sun Q."/>
            <person name="Mori K."/>
        </authorList>
    </citation>
    <scope>NUCLEOTIDE SEQUENCE [LARGE SCALE GENOMIC DNA]</scope>
    <source>
        <strain evidence="3 4">NCAIM B.02529</strain>
    </source>
</reference>
<proteinExistence type="predicted"/>
<feature type="domain" description="DUF1206" evidence="2">
    <location>
        <begin position="32"/>
        <end position="96"/>
    </location>
</feature>
<feature type="transmembrane region" description="Helical" evidence="1">
    <location>
        <begin position="213"/>
        <end position="232"/>
    </location>
</feature>
<evidence type="ECO:0000313" key="3">
    <source>
        <dbReference type="EMBL" id="MFC0524859.1"/>
    </source>
</evidence>
<evidence type="ECO:0000313" key="4">
    <source>
        <dbReference type="Proteomes" id="UP001589836"/>
    </source>
</evidence>
<organism evidence="3 4">
    <name type="scientific">Pontibacillus salicampi</name>
    <dbReference type="NCBI Taxonomy" id="1449801"/>
    <lineage>
        <taxon>Bacteria</taxon>
        <taxon>Bacillati</taxon>
        <taxon>Bacillota</taxon>
        <taxon>Bacilli</taxon>
        <taxon>Bacillales</taxon>
        <taxon>Bacillaceae</taxon>
        <taxon>Pontibacillus</taxon>
    </lineage>
</organism>
<dbReference type="Pfam" id="PF06724">
    <property type="entry name" value="DUF1206"/>
    <property type="match status" value="3"/>
</dbReference>
<feature type="domain" description="DUF1206" evidence="2">
    <location>
        <begin position="110"/>
        <end position="181"/>
    </location>
</feature>
<comment type="caution">
    <text evidence="3">The sequence shown here is derived from an EMBL/GenBank/DDBJ whole genome shotgun (WGS) entry which is preliminary data.</text>
</comment>
<dbReference type="RefSeq" id="WP_377349351.1">
    <property type="nucleotide sequence ID" value="NZ_JBHLTP010000012.1"/>
</dbReference>
<keyword evidence="1" id="KW-0812">Transmembrane</keyword>
<feature type="transmembrane region" description="Helical" evidence="1">
    <location>
        <begin position="110"/>
        <end position="136"/>
    </location>
</feature>
<feature type="transmembrane region" description="Helical" evidence="1">
    <location>
        <begin position="156"/>
        <end position="177"/>
    </location>
</feature>
<dbReference type="Proteomes" id="UP001589836">
    <property type="component" value="Unassembled WGS sequence"/>
</dbReference>